<feature type="transmembrane region" description="Helical" evidence="2">
    <location>
        <begin position="114"/>
        <end position="133"/>
    </location>
</feature>
<dbReference type="PANTHER" id="PTHR23021:SF11">
    <property type="entry name" value="SERPENTINE RECEPTOR, CLASS T"/>
    <property type="match status" value="1"/>
</dbReference>
<accession>A0A915EJM9</accession>
<protein>
    <submittedName>
        <fullName evidence="4">Uncharacterized protein</fullName>
    </submittedName>
</protein>
<evidence type="ECO:0000256" key="2">
    <source>
        <dbReference type="SAM" id="Phobius"/>
    </source>
</evidence>
<evidence type="ECO:0000313" key="3">
    <source>
        <dbReference type="Proteomes" id="UP000887574"/>
    </source>
</evidence>
<evidence type="ECO:0000256" key="1">
    <source>
        <dbReference type="SAM" id="MobiDB-lite"/>
    </source>
</evidence>
<dbReference type="WBParaSite" id="jg6607">
    <property type="protein sequence ID" value="jg6607"/>
    <property type="gene ID" value="jg6607"/>
</dbReference>
<feature type="compositionally biased region" description="Polar residues" evidence="1">
    <location>
        <begin position="162"/>
        <end position="178"/>
    </location>
</feature>
<dbReference type="Proteomes" id="UP000887574">
    <property type="component" value="Unplaced"/>
</dbReference>
<keyword evidence="3" id="KW-1185">Reference proteome</keyword>
<organism evidence="3 4">
    <name type="scientific">Ditylenchus dipsaci</name>
    <dbReference type="NCBI Taxonomy" id="166011"/>
    <lineage>
        <taxon>Eukaryota</taxon>
        <taxon>Metazoa</taxon>
        <taxon>Ecdysozoa</taxon>
        <taxon>Nematoda</taxon>
        <taxon>Chromadorea</taxon>
        <taxon>Rhabditida</taxon>
        <taxon>Tylenchina</taxon>
        <taxon>Tylenchomorpha</taxon>
        <taxon>Sphaerularioidea</taxon>
        <taxon>Anguinidae</taxon>
        <taxon>Anguininae</taxon>
        <taxon>Ditylenchus</taxon>
    </lineage>
</organism>
<keyword evidence="2" id="KW-1133">Transmembrane helix</keyword>
<dbReference type="AlphaFoldDB" id="A0A915EJM9"/>
<dbReference type="SUPFAM" id="SSF81321">
    <property type="entry name" value="Family A G protein-coupled receptor-like"/>
    <property type="match status" value="1"/>
</dbReference>
<dbReference type="PANTHER" id="PTHR23021">
    <property type="entry name" value="SERPENTINE RECEPTOR, CLASS T"/>
    <property type="match status" value="1"/>
</dbReference>
<reference evidence="4" key="1">
    <citation type="submission" date="2022-11" db="UniProtKB">
        <authorList>
            <consortium name="WormBaseParasite"/>
        </authorList>
    </citation>
    <scope>IDENTIFICATION</scope>
</reference>
<feature type="region of interest" description="Disordered" evidence="1">
    <location>
        <begin position="162"/>
        <end position="184"/>
    </location>
</feature>
<feature type="transmembrane region" description="Helical" evidence="2">
    <location>
        <begin position="81"/>
        <end position="102"/>
    </location>
</feature>
<sequence>MICSFTVSFQRLFSLSILNFMLRQFNTEKNIDCINFQVINWICFWNCAWVVCSLLVLYSLLYYRLKRKSTKYANKGDSKKVMLQSFLICVFVFIVAVCYTVAGFIHIPNRLTKFATIAVQICSGFTSIVYLVINKEIRKSVKSIFFANTTVHFSTTNNTSMNRSLNNTNSIKQQPQIEQDSKCT</sequence>
<evidence type="ECO:0000313" key="4">
    <source>
        <dbReference type="WBParaSite" id="jg6607"/>
    </source>
</evidence>
<name>A0A915EJM9_9BILA</name>
<dbReference type="Pfam" id="PF10321">
    <property type="entry name" value="7TM_GPCR_Srt"/>
    <property type="match status" value="1"/>
</dbReference>
<dbReference type="InterPro" id="IPR019425">
    <property type="entry name" value="7TM_GPCR_serpentine_rcpt_Srt"/>
</dbReference>
<keyword evidence="2" id="KW-0472">Membrane</keyword>
<proteinExistence type="predicted"/>
<feature type="transmembrane region" description="Helical" evidence="2">
    <location>
        <begin position="38"/>
        <end position="61"/>
    </location>
</feature>
<keyword evidence="2" id="KW-0812">Transmembrane</keyword>